<dbReference type="OrthoDB" id="566296at2759"/>
<gene>
    <name evidence="3" type="ORF">PPROV_000347100</name>
</gene>
<evidence type="ECO:0000259" key="2">
    <source>
        <dbReference type="Pfam" id="PF01205"/>
    </source>
</evidence>
<sequence length="172" mass="17911">MDKAMHTVQSIKAQYADARHNCFAVVTRSGGHRMSDDGEPSGTAGKPILNAILGSGMVNCVVVVTRYYGGIKLGTGGLARAYGGAAVEALAQTERKEVIAMTTAKVMCAYDDVGVVYRVAGTFEGVVEMTTDEEIASKGEASLSVQVSASRAGDFAQALCDSTSGRAHVELN</sequence>
<protein>
    <recommendedName>
        <fullName evidence="2">Impact N-terminal domain-containing protein</fullName>
    </recommendedName>
</protein>
<feature type="domain" description="Impact N-terminal" evidence="2">
    <location>
        <begin position="3"/>
        <end position="90"/>
    </location>
</feature>
<comment type="caution">
    <text evidence="3">The sequence shown here is derived from an EMBL/GenBank/DDBJ whole genome shotgun (WGS) entry which is preliminary data.</text>
</comment>
<evidence type="ECO:0000256" key="1">
    <source>
        <dbReference type="ARBA" id="ARBA00007665"/>
    </source>
</evidence>
<dbReference type="InterPro" id="IPR001498">
    <property type="entry name" value="Impact_N"/>
</dbReference>
<organism evidence="3 4">
    <name type="scientific">Pycnococcus provasolii</name>
    <dbReference type="NCBI Taxonomy" id="41880"/>
    <lineage>
        <taxon>Eukaryota</taxon>
        <taxon>Viridiplantae</taxon>
        <taxon>Chlorophyta</taxon>
        <taxon>Pseudoscourfieldiophyceae</taxon>
        <taxon>Pseudoscourfieldiales</taxon>
        <taxon>Pycnococcaceae</taxon>
        <taxon>Pycnococcus</taxon>
    </lineage>
</organism>
<accession>A0A830HD99</accession>
<name>A0A830HD99_9CHLO</name>
<dbReference type="InterPro" id="IPR020568">
    <property type="entry name" value="Ribosomal_Su5_D2-typ_SF"/>
</dbReference>
<dbReference type="GO" id="GO:0005737">
    <property type="term" value="C:cytoplasm"/>
    <property type="evidence" value="ECO:0007669"/>
    <property type="project" value="TreeGrafter"/>
</dbReference>
<evidence type="ECO:0000313" key="3">
    <source>
        <dbReference type="EMBL" id="GHP04718.1"/>
    </source>
</evidence>
<dbReference type="PANTHER" id="PTHR16301">
    <property type="entry name" value="IMPACT-RELATED"/>
    <property type="match status" value="1"/>
</dbReference>
<dbReference type="InterPro" id="IPR023582">
    <property type="entry name" value="Impact"/>
</dbReference>
<dbReference type="SUPFAM" id="SSF54211">
    <property type="entry name" value="Ribosomal protein S5 domain 2-like"/>
    <property type="match status" value="1"/>
</dbReference>
<evidence type="ECO:0000313" key="4">
    <source>
        <dbReference type="Proteomes" id="UP000660262"/>
    </source>
</evidence>
<dbReference type="InterPro" id="IPR036956">
    <property type="entry name" value="Impact_N_sf"/>
</dbReference>
<dbReference type="GO" id="GO:0006446">
    <property type="term" value="P:regulation of translational initiation"/>
    <property type="evidence" value="ECO:0007669"/>
    <property type="project" value="TreeGrafter"/>
</dbReference>
<dbReference type="InterPro" id="IPR020569">
    <property type="entry name" value="UPF0029_Impact_CS"/>
</dbReference>
<reference evidence="3" key="1">
    <citation type="submission" date="2020-10" db="EMBL/GenBank/DDBJ databases">
        <title>Unveiling of a novel bifunctional photoreceptor, Dualchrome1, isolated from a cosmopolitan green alga.</title>
        <authorList>
            <person name="Suzuki S."/>
            <person name="Kawachi M."/>
        </authorList>
    </citation>
    <scope>NUCLEOTIDE SEQUENCE</scope>
    <source>
        <strain evidence="3">NIES 2893</strain>
    </source>
</reference>
<dbReference type="PANTHER" id="PTHR16301:SF20">
    <property type="entry name" value="IMPACT FAMILY MEMBER YIGZ"/>
    <property type="match status" value="1"/>
</dbReference>
<comment type="similarity">
    <text evidence="1">Belongs to the IMPACT family.</text>
</comment>
<dbReference type="Gene3D" id="3.30.230.30">
    <property type="entry name" value="Impact, N-terminal domain"/>
    <property type="match status" value="1"/>
</dbReference>
<dbReference type="Proteomes" id="UP000660262">
    <property type="component" value="Unassembled WGS sequence"/>
</dbReference>
<proteinExistence type="inferred from homology"/>
<dbReference type="Pfam" id="PF01205">
    <property type="entry name" value="Impact_N"/>
    <property type="match status" value="1"/>
</dbReference>
<dbReference type="PROSITE" id="PS00910">
    <property type="entry name" value="UPF0029"/>
    <property type="match status" value="1"/>
</dbReference>
<dbReference type="EMBL" id="BNJQ01000008">
    <property type="protein sequence ID" value="GHP04718.1"/>
    <property type="molecule type" value="Genomic_DNA"/>
</dbReference>
<keyword evidence="4" id="KW-1185">Reference proteome</keyword>
<dbReference type="AlphaFoldDB" id="A0A830HD99"/>